<proteinExistence type="predicted"/>
<evidence type="ECO:0000313" key="3">
    <source>
        <dbReference type="Proteomes" id="UP000736335"/>
    </source>
</evidence>
<keyword evidence="3" id="KW-1185">Reference proteome</keyword>
<gene>
    <name evidence="2" type="ORF">BJ322DRAFT_1092211</name>
</gene>
<reference evidence="2" key="1">
    <citation type="journal article" date="2020" name="Nat. Commun.">
        <title>Large-scale genome sequencing of mycorrhizal fungi provides insights into the early evolution of symbiotic traits.</title>
        <authorList>
            <person name="Miyauchi S."/>
            <person name="Kiss E."/>
            <person name="Kuo A."/>
            <person name="Drula E."/>
            <person name="Kohler A."/>
            <person name="Sanchez-Garcia M."/>
            <person name="Morin E."/>
            <person name="Andreopoulos B."/>
            <person name="Barry K.W."/>
            <person name="Bonito G."/>
            <person name="Buee M."/>
            <person name="Carver A."/>
            <person name="Chen C."/>
            <person name="Cichocki N."/>
            <person name="Clum A."/>
            <person name="Culley D."/>
            <person name="Crous P.W."/>
            <person name="Fauchery L."/>
            <person name="Girlanda M."/>
            <person name="Hayes R.D."/>
            <person name="Keri Z."/>
            <person name="LaButti K."/>
            <person name="Lipzen A."/>
            <person name="Lombard V."/>
            <person name="Magnuson J."/>
            <person name="Maillard F."/>
            <person name="Murat C."/>
            <person name="Nolan M."/>
            <person name="Ohm R.A."/>
            <person name="Pangilinan J."/>
            <person name="Pereira M.F."/>
            <person name="Perotto S."/>
            <person name="Peter M."/>
            <person name="Pfister S."/>
            <person name="Riley R."/>
            <person name="Sitrit Y."/>
            <person name="Stielow J.B."/>
            <person name="Szollosi G."/>
            <person name="Zifcakova L."/>
            <person name="Stursova M."/>
            <person name="Spatafora J.W."/>
            <person name="Tedersoo L."/>
            <person name="Vaario L.M."/>
            <person name="Yamada A."/>
            <person name="Yan M."/>
            <person name="Wang P."/>
            <person name="Xu J."/>
            <person name="Bruns T."/>
            <person name="Baldrian P."/>
            <person name="Vilgalys R."/>
            <person name="Dunand C."/>
            <person name="Henrissat B."/>
            <person name="Grigoriev I.V."/>
            <person name="Hibbett D."/>
            <person name="Nagy L.G."/>
            <person name="Martin F.M."/>
        </authorList>
    </citation>
    <scope>NUCLEOTIDE SEQUENCE</scope>
    <source>
        <strain evidence="2">UH-Tt-Lm1</strain>
    </source>
</reference>
<sequence length="437" mass="48509">MTSRGHRGPFGYIGSHRGGHTLNAYERKRPDPPSRDLYDGIDKASTEVISKPSLDSRDSVQDLQPKNLAFLGSYTWIESTVPSIIVPGSPRVWVDKPLPISVPLDHGYNFVDQNGHRMGARALLPLIQAVRDVESQSGVKEAFDWSSVDIVTDRNGLRKLLRWIIAGSGDPPRDFRIDMQLAGSKTVLMNRWEQFTKEQAGTRRSYGFNFEETMTIPGPGCERGTSYHRIVTYDFDGLKMVVRFEVDACLPHEVPDSKTTRKQGVEDEDPEDALLGALSGLSIGTNTRSSTMPPPSPLASADLKISRAGTQVPQSNLIEMTTRSEISAAKFDWSDAYPQLYLSQTPYHHLAVHRGGTFFSIAKREIGKKDLVAIESKAQPGFKKLRKILGEIQTRVKKGGADGRISLVCKNGVLKVHERTSKESCLSEDSLALFERK</sequence>
<dbReference type="PANTHER" id="PTHR35179">
    <property type="entry name" value="PROTEIN CBG02620"/>
    <property type="match status" value="1"/>
</dbReference>
<evidence type="ECO:0000256" key="1">
    <source>
        <dbReference type="SAM" id="MobiDB-lite"/>
    </source>
</evidence>
<feature type="region of interest" description="Disordered" evidence="1">
    <location>
        <begin position="1"/>
        <end position="36"/>
    </location>
</feature>
<dbReference type="OrthoDB" id="420564at2759"/>
<protein>
    <recommendedName>
        <fullName evidence="4">Geranylgeranyl pyrophosphate synthetase</fullName>
    </recommendedName>
</protein>
<accession>A0A9P6H410</accession>
<dbReference type="AlphaFoldDB" id="A0A9P6H410"/>
<dbReference type="PANTHER" id="PTHR35179:SF2">
    <property type="entry name" value="START DOMAIN-CONTAINING PROTEIN"/>
    <property type="match status" value="1"/>
</dbReference>
<evidence type="ECO:0008006" key="4">
    <source>
        <dbReference type="Google" id="ProtNLM"/>
    </source>
</evidence>
<dbReference type="Proteomes" id="UP000736335">
    <property type="component" value="Unassembled WGS sequence"/>
</dbReference>
<comment type="caution">
    <text evidence="2">The sequence shown here is derived from an EMBL/GenBank/DDBJ whole genome shotgun (WGS) entry which is preliminary data.</text>
</comment>
<feature type="compositionally biased region" description="Basic and acidic residues" evidence="1">
    <location>
        <begin position="25"/>
        <end position="36"/>
    </location>
</feature>
<dbReference type="EMBL" id="WIUZ02000022">
    <property type="protein sequence ID" value="KAF9778718.1"/>
    <property type="molecule type" value="Genomic_DNA"/>
</dbReference>
<organism evidence="2 3">
    <name type="scientific">Thelephora terrestris</name>
    <dbReference type="NCBI Taxonomy" id="56493"/>
    <lineage>
        <taxon>Eukaryota</taxon>
        <taxon>Fungi</taxon>
        <taxon>Dikarya</taxon>
        <taxon>Basidiomycota</taxon>
        <taxon>Agaricomycotina</taxon>
        <taxon>Agaricomycetes</taxon>
        <taxon>Thelephorales</taxon>
        <taxon>Thelephoraceae</taxon>
        <taxon>Thelephora</taxon>
    </lineage>
</organism>
<name>A0A9P6H410_9AGAM</name>
<reference evidence="2" key="2">
    <citation type="submission" date="2020-11" db="EMBL/GenBank/DDBJ databases">
        <authorList>
            <consortium name="DOE Joint Genome Institute"/>
            <person name="Kuo A."/>
            <person name="Miyauchi S."/>
            <person name="Kiss E."/>
            <person name="Drula E."/>
            <person name="Kohler A."/>
            <person name="Sanchez-Garcia M."/>
            <person name="Andreopoulos B."/>
            <person name="Barry K.W."/>
            <person name="Bonito G."/>
            <person name="Buee M."/>
            <person name="Carver A."/>
            <person name="Chen C."/>
            <person name="Cichocki N."/>
            <person name="Clum A."/>
            <person name="Culley D."/>
            <person name="Crous P.W."/>
            <person name="Fauchery L."/>
            <person name="Girlanda M."/>
            <person name="Hayes R."/>
            <person name="Keri Z."/>
            <person name="Labutti K."/>
            <person name="Lipzen A."/>
            <person name="Lombard V."/>
            <person name="Magnuson J."/>
            <person name="Maillard F."/>
            <person name="Morin E."/>
            <person name="Murat C."/>
            <person name="Nolan M."/>
            <person name="Ohm R."/>
            <person name="Pangilinan J."/>
            <person name="Pereira M."/>
            <person name="Perotto S."/>
            <person name="Peter M."/>
            <person name="Riley R."/>
            <person name="Sitrit Y."/>
            <person name="Stielow B."/>
            <person name="Szollosi G."/>
            <person name="Zifcakova L."/>
            <person name="Stursova M."/>
            <person name="Spatafora J.W."/>
            <person name="Tedersoo L."/>
            <person name="Vaario L.-M."/>
            <person name="Yamada A."/>
            <person name="Yan M."/>
            <person name="Wang P."/>
            <person name="Xu J."/>
            <person name="Bruns T."/>
            <person name="Baldrian P."/>
            <person name="Vilgalys R."/>
            <person name="Henrissat B."/>
            <person name="Grigoriev I.V."/>
            <person name="Hibbett D."/>
            <person name="Nagy L.G."/>
            <person name="Martin F.M."/>
        </authorList>
    </citation>
    <scope>NUCLEOTIDE SEQUENCE</scope>
    <source>
        <strain evidence="2">UH-Tt-Lm1</strain>
    </source>
</reference>
<evidence type="ECO:0000313" key="2">
    <source>
        <dbReference type="EMBL" id="KAF9778718.1"/>
    </source>
</evidence>